<dbReference type="Pfam" id="PF07715">
    <property type="entry name" value="Plug"/>
    <property type="match status" value="1"/>
</dbReference>
<dbReference type="InterPro" id="IPR011276">
    <property type="entry name" value="TonB_haem/Hb_rcpt"/>
</dbReference>
<dbReference type="InterPro" id="IPR036942">
    <property type="entry name" value="Beta-barrel_TonB_sf"/>
</dbReference>
<keyword evidence="8 11" id="KW-0472">Membrane</keyword>
<gene>
    <name evidence="16" type="ORF">LA374_13740</name>
</gene>
<evidence type="ECO:0000256" key="1">
    <source>
        <dbReference type="ARBA" id="ARBA00004571"/>
    </source>
</evidence>
<evidence type="ECO:0000259" key="14">
    <source>
        <dbReference type="Pfam" id="PF00593"/>
    </source>
</evidence>
<dbReference type="InterPro" id="IPR000531">
    <property type="entry name" value="Beta-barrel_TonB"/>
</dbReference>
<evidence type="ECO:0000256" key="10">
    <source>
        <dbReference type="ARBA" id="ARBA00023237"/>
    </source>
</evidence>
<evidence type="ECO:0000256" key="3">
    <source>
        <dbReference type="ARBA" id="ARBA00022448"/>
    </source>
</evidence>
<keyword evidence="17" id="KW-1185">Reference proteome</keyword>
<evidence type="ECO:0000313" key="16">
    <source>
        <dbReference type="EMBL" id="MBZ6067260.1"/>
    </source>
</evidence>
<evidence type="ECO:0000259" key="15">
    <source>
        <dbReference type="Pfam" id="PF07715"/>
    </source>
</evidence>
<dbReference type="EMBL" id="JAIRBT010000018">
    <property type="protein sequence ID" value="MBZ6067260.1"/>
    <property type="molecule type" value="Genomic_DNA"/>
</dbReference>
<dbReference type="PROSITE" id="PS00430">
    <property type="entry name" value="TONB_DEPENDENT_REC_1"/>
    <property type="match status" value="1"/>
</dbReference>
<evidence type="ECO:0000256" key="13">
    <source>
        <dbReference type="SAM" id="SignalP"/>
    </source>
</evidence>
<feature type="signal peptide" evidence="13">
    <location>
        <begin position="1"/>
        <end position="18"/>
    </location>
</feature>
<evidence type="ECO:0000256" key="4">
    <source>
        <dbReference type="ARBA" id="ARBA00022452"/>
    </source>
</evidence>
<dbReference type="Gene3D" id="2.40.170.20">
    <property type="entry name" value="TonB-dependent receptor, beta-barrel domain"/>
    <property type="match status" value="1"/>
</dbReference>
<dbReference type="Pfam" id="PF00593">
    <property type="entry name" value="TonB_dep_Rec_b-barrel"/>
    <property type="match status" value="1"/>
</dbReference>
<evidence type="ECO:0000256" key="6">
    <source>
        <dbReference type="ARBA" id="ARBA00022729"/>
    </source>
</evidence>
<dbReference type="InterPro" id="IPR039426">
    <property type="entry name" value="TonB-dep_rcpt-like"/>
</dbReference>
<sequence length="708" mass="78692">MKPHLMAWSALFCCSTLAANSPQQRDETIIVTGQRVKQKLSELPGSLTVITDEEIERQVASELTHLFRSTPGVSVTGSAGRPQNISIRGVGGNRILMIKDGIRVSDGFGADNLNDKVGRFTFDLDDIKQIEIAKGAGASLHGSDAIGGTINITTKQPEDYLQGQDAYLAGKGLHSGDSDKNKLGLTGATRLLGGEHLLRLSGWRGHESANFEQSRIPADLDGMSLSAASRFALGDSDTLRIEYDHFADNGSRDQGPRTLTQSDGSWDVIAYRERGEQRSNSGKLSWERRDLGPLDSLTWSLYGSDARNLANQRQLLRNDALSGYPRYRSQQTLARFDEERLGSELELQSSHRQGALRHRLSYGLELEQAEHRRPVEERTFENGVASAAARAPFSQATTQRVGLWLSDVMNWGDWQLTPSLRFDHQSLQAKSSLFPGNESSNLSPSLMGGYRFDETWRTWLSYAKGFKAPSYDHVYGSIPHYFALPPFEIVPNTKLKAETSHALEWGVSGQGERWSLTPTLFYNRYYNQIDWRQFGLRLDDGVYLRQYRNLANTESWGAELAASLWLSEQWELSSSLAWMDGRDSQGQPLRTLSPLEGSSTLRWQGSELGLSLIANYAATMSQVPRCEDQRSGYRGDCLGTPGWLSLDLGLDWQASDALKINATVGNLLDARYIRYQDVAGQAPGSNTSLYTQSGRYLSASLNYRFVGL</sequence>
<reference evidence="16 17" key="1">
    <citation type="submission" date="2021-09" db="EMBL/GenBank/DDBJ databases">
        <title>Aeromonas schubertii isolated from Asian sea bass.</title>
        <authorList>
            <person name="Pinpimai K."/>
        </authorList>
    </citation>
    <scope>NUCLEOTIDE SEQUENCE [LARGE SCALE GENOMIC DNA]</scope>
    <source>
        <strain evidence="16 17">CHULA2021a</strain>
    </source>
</reference>
<feature type="short sequence motif" description="TonB box" evidence="12">
    <location>
        <begin position="28"/>
        <end position="34"/>
    </location>
</feature>
<organism evidence="16 17">
    <name type="scientific">Aeromonas schubertii</name>
    <dbReference type="NCBI Taxonomy" id="652"/>
    <lineage>
        <taxon>Bacteria</taxon>
        <taxon>Pseudomonadati</taxon>
        <taxon>Pseudomonadota</taxon>
        <taxon>Gammaproteobacteria</taxon>
        <taxon>Aeromonadales</taxon>
        <taxon>Aeromonadaceae</taxon>
        <taxon>Aeromonas</taxon>
    </lineage>
</organism>
<comment type="caution">
    <text evidence="16">The sequence shown here is derived from an EMBL/GenBank/DDBJ whole genome shotgun (WGS) entry which is preliminary data.</text>
</comment>
<comment type="similarity">
    <text evidence="2">Belongs to the TonB-dependent receptor family. Hemoglobin/haptoglobin binding protein subfamily.</text>
</comment>
<dbReference type="CDD" id="cd01347">
    <property type="entry name" value="ligand_gated_channel"/>
    <property type="match status" value="1"/>
</dbReference>
<dbReference type="InterPro" id="IPR012910">
    <property type="entry name" value="Plug_dom"/>
</dbReference>
<dbReference type="PANTHER" id="PTHR30069">
    <property type="entry name" value="TONB-DEPENDENT OUTER MEMBRANE RECEPTOR"/>
    <property type="match status" value="1"/>
</dbReference>
<dbReference type="Gene3D" id="2.170.130.10">
    <property type="entry name" value="TonB-dependent receptor, plug domain"/>
    <property type="match status" value="1"/>
</dbReference>
<dbReference type="NCBIfam" id="TIGR01785">
    <property type="entry name" value="TonB-hemin"/>
    <property type="match status" value="1"/>
</dbReference>
<keyword evidence="3 11" id="KW-0813">Transport</keyword>
<evidence type="ECO:0000256" key="11">
    <source>
        <dbReference type="PROSITE-ProRule" id="PRU01360"/>
    </source>
</evidence>
<dbReference type="RefSeq" id="WP_224163146.1">
    <property type="nucleotide sequence ID" value="NZ_JAIRBT010000018.1"/>
</dbReference>
<dbReference type="SUPFAM" id="SSF56935">
    <property type="entry name" value="Porins"/>
    <property type="match status" value="1"/>
</dbReference>
<evidence type="ECO:0000256" key="7">
    <source>
        <dbReference type="ARBA" id="ARBA00023077"/>
    </source>
</evidence>
<keyword evidence="7 12" id="KW-0798">TonB box</keyword>
<evidence type="ECO:0000256" key="8">
    <source>
        <dbReference type="ARBA" id="ARBA00023136"/>
    </source>
</evidence>
<keyword evidence="9 16" id="KW-0675">Receptor</keyword>
<protein>
    <submittedName>
        <fullName evidence="16">TonB-dependent receptor</fullName>
    </submittedName>
</protein>
<feature type="domain" description="TonB-dependent receptor plug" evidence="15">
    <location>
        <begin position="40"/>
        <end position="149"/>
    </location>
</feature>
<evidence type="ECO:0000256" key="5">
    <source>
        <dbReference type="ARBA" id="ARBA00022692"/>
    </source>
</evidence>
<keyword evidence="5 11" id="KW-0812">Transmembrane</keyword>
<comment type="subcellular location">
    <subcellularLocation>
        <location evidence="1 11">Cell outer membrane</location>
        <topology evidence="1 11">Multi-pass membrane protein</topology>
    </subcellularLocation>
</comment>
<dbReference type="InterPro" id="IPR010916">
    <property type="entry name" value="TonB_box_CS"/>
</dbReference>
<evidence type="ECO:0000313" key="17">
    <source>
        <dbReference type="Proteomes" id="UP000774958"/>
    </source>
</evidence>
<feature type="domain" description="TonB-dependent receptor-like beta-barrel" evidence="14">
    <location>
        <begin position="232"/>
        <end position="667"/>
    </location>
</feature>
<accession>A0ABS7VDQ1</accession>
<feature type="chain" id="PRO_5047527922" evidence="13">
    <location>
        <begin position="19"/>
        <end position="708"/>
    </location>
</feature>
<keyword evidence="10 11" id="KW-0998">Cell outer membrane</keyword>
<evidence type="ECO:0000256" key="12">
    <source>
        <dbReference type="PROSITE-ProRule" id="PRU10143"/>
    </source>
</evidence>
<dbReference type="PROSITE" id="PS52016">
    <property type="entry name" value="TONB_DEPENDENT_REC_3"/>
    <property type="match status" value="1"/>
</dbReference>
<dbReference type="PANTHER" id="PTHR30069:SF29">
    <property type="entry name" value="HEMOGLOBIN AND HEMOGLOBIN-HAPTOGLOBIN-BINDING PROTEIN 1-RELATED"/>
    <property type="match status" value="1"/>
</dbReference>
<evidence type="ECO:0000256" key="9">
    <source>
        <dbReference type="ARBA" id="ARBA00023170"/>
    </source>
</evidence>
<name>A0ABS7VDQ1_9GAMM</name>
<dbReference type="InterPro" id="IPR037066">
    <property type="entry name" value="Plug_dom_sf"/>
</dbReference>
<proteinExistence type="inferred from homology"/>
<keyword evidence="6 13" id="KW-0732">Signal</keyword>
<evidence type="ECO:0000256" key="2">
    <source>
        <dbReference type="ARBA" id="ARBA00008143"/>
    </source>
</evidence>
<keyword evidence="4 11" id="KW-1134">Transmembrane beta strand</keyword>
<dbReference type="Proteomes" id="UP000774958">
    <property type="component" value="Unassembled WGS sequence"/>
</dbReference>